<dbReference type="EMBL" id="LAZR01000272">
    <property type="protein sequence ID" value="KKN77830.1"/>
    <property type="molecule type" value="Genomic_DNA"/>
</dbReference>
<accession>A0A0F9T9F0</accession>
<proteinExistence type="predicted"/>
<dbReference type="AlphaFoldDB" id="A0A0F9T9F0"/>
<protein>
    <submittedName>
        <fullName evidence="1">Uncharacterized protein</fullName>
    </submittedName>
</protein>
<gene>
    <name evidence="1" type="ORF">LCGC14_0355670</name>
</gene>
<reference evidence="1" key="1">
    <citation type="journal article" date="2015" name="Nature">
        <title>Complex archaea that bridge the gap between prokaryotes and eukaryotes.</title>
        <authorList>
            <person name="Spang A."/>
            <person name="Saw J.H."/>
            <person name="Jorgensen S.L."/>
            <person name="Zaremba-Niedzwiedzka K."/>
            <person name="Martijn J."/>
            <person name="Lind A.E."/>
            <person name="van Eijk R."/>
            <person name="Schleper C."/>
            <person name="Guy L."/>
            <person name="Ettema T.J."/>
        </authorList>
    </citation>
    <scope>NUCLEOTIDE SEQUENCE</scope>
</reference>
<comment type="caution">
    <text evidence="1">The sequence shown here is derived from an EMBL/GenBank/DDBJ whole genome shotgun (WGS) entry which is preliminary data.</text>
</comment>
<name>A0A0F9T9F0_9ZZZZ</name>
<organism evidence="1">
    <name type="scientific">marine sediment metagenome</name>
    <dbReference type="NCBI Taxonomy" id="412755"/>
    <lineage>
        <taxon>unclassified sequences</taxon>
        <taxon>metagenomes</taxon>
        <taxon>ecological metagenomes</taxon>
    </lineage>
</organism>
<sequence length="115" mass="11972">MGQEVYLSDNSGNRVAPLDSVNPVAASGITLATGTAGDDKTQTLVGGQMYAITLVGTAGTAILASATGVTSTAANIEWVFPAGHTQQFRMPIDKTTLYFEGTESTKNAYVRKLAE</sequence>
<evidence type="ECO:0000313" key="1">
    <source>
        <dbReference type="EMBL" id="KKN77830.1"/>
    </source>
</evidence>